<feature type="compositionally biased region" description="Polar residues" evidence="1">
    <location>
        <begin position="29"/>
        <end position="48"/>
    </location>
</feature>
<organism evidence="2">
    <name type="scientific">Oryza sativa subsp. japonica</name>
    <name type="common">Rice</name>
    <dbReference type="NCBI Taxonomy" id="39947"/>
    <lineage>
        <taxon>Eukaryota</taxon>
        <taxon>Viridiplantae</taxon>
        <taxon>Streptophyta</taxon>
        <taxon>Embryophyta</taxon>
        <taxon>Tracheophyta</taxon>
        <taxon>Spermatophyta</taxon>
        <taxon>Magnoliopsida</taxon>
        <taxon>Liliopsida</taxon>
        <taxon>Poales</taxon>
        <taxon>Poaceae</taxon>
        <taxon>BOP clade</taxon>
        <taxon>Oryzoideae</taxon>
        <taxon>Oryzeae</taxon>
        <taxon>Oryzinae</taxon>
        <taxon>Oryza</taxon>
        <taxon>Oryza sativa</taxon>
    </lineage>
</organism>
<sequence length="73" mass="7836">MMAPWATTRREEEEEEEVVVVVEEEGRAQATSTWRLQSETNEVTTTPSGTDGLLFDGDGQGGAASSPSLPQPV</sequence>
<evidence type="ECO:0000313" key="2">
    <source>
        <dbReference type="EMBL" id="BAD87627.1"/>
    </source>
</evidence>
<feature type="compositionally biased region" description="Polar residues" evidence="1">
    <location>
        <begin position="63"/>
        <end position="73"/>
    </location>
</feature>
<accession>Q5JLN2</accession>
<reference evidence="2" key="1">
    <citation type="journal article" date="2002" name="Nature">
        <title>The genome sequence and structure of rice chromosome 1.</title>
        <authorList>
            <person name="Sasaki T."/>
            <person name="Matsumoto T."/>
            <person name="Yamamoto K."/>
            <person name="Sakata K."/>
            <person name="Baba T."/>
            <person name="Katayose Y."/>
            <person name="Wu J."/>
            <person name="Niimura Y."/>
            <person name="Cheng Z."/>
            <person name="Nagamura Y."/>
            <person name="Antonio B.A."/>
            <person name="Kanamori H."/>
            <person name="Hosokawa S."/>
            <person name="Masukawa M."/>
            <person name="Arikawa K."/>
            <person name="Chiden Y."/>
            <person name="Hayashi M."/>
            <person name="Okamoto M."/>
            <person name="Ando T."/>
            <person name="Aoki H."/>
            <person name="Arita K."/>
            <person name="Hamada M."/>
            <person name="Harada C."/>
            <person name="Hijishita S."/>
            <person name="Honda M."/>
            <person name="Ichikawa Y."/>
            <person name="Idonuma A."/>
            <person name="Iijima M."/>
            <person name="Ikeda M."/>
            <person name="Ikeno M."/>
            <person name="Itoh S."/>
            <person name="Itoh T."/>
            <person name="Itoh Y."/>
            <person name="Itoh Y."/>
            <person name="Iwabuchi A."/>
            <person name="Kamiya K."/>
            <person name="Karasawa W."/>
            <person name="Katagiri S."/>
            <person name="Kikuta A."/>
            <person name="Kobayashi N."/>
            <person name="Kono I."/>
            <person name="Machita K."/>
            <person name="Maehara T."/>
            <person name="Mizuno H."/>
            <person name="Mizubayashi T."/>
            <person name="Mukai Y."/>
            <person name="Nagasaki H."/>
            <person name="Nakashima M."/>
            <person name="Nakama Y."/>
            <person name="Nakamichi Y."/>
            <person name="Nakamura M."/>
            <person name="Namiki N."/>
            <person name="Negishi M."/>
            <person name="Ohta I."/>
            <person name="Ono N."/>
            <person name="Saji S."/>
            <person name="Sakai K."/>
            <person name="Shibata M."/>
            <person name="Shimokawa T."/>
            <person name="Shomura A."/>
            <person name="Song J."/>
            <person name="Takazaki Y."/>
            <person name="Terasawa K."/>
            <person name="Tsuji K."/>
            <person name="Waki K."/>
            <person name="Yamagata H."/>
            <person name="Yamane H."/>
            <person name="Yoshiki S."/>
            <person name="Yoshihara R."/>
            <person name="Yukawa K."/>
            <person name="Zhong H."/>
            <person name="Iwama H."/>
            <person name="Endo T."/>
            <person name="Ito H."/>
            <person name="Hahn J.H."/>
            <person name="Kim H.I."/>
            <person name="Eun M.Y."/>
            <person name="Yano M."/>
            <person name="Jiang J."/>
            <person name="Gojobori T."/>
        </authorList>
    </citation>
    <scope>NUCLEOTIDE SEQUENCE [LARGE SCALE GENOMIC DNA]</scope>
</reference>
<proteinExistence type="predicted"/>
<protein>
    <submittedName>
        <fullName evidence="2">Uncharacterized protein</fullName>
    </submittedName>
</protein>
<dbReference type="EMBL" id="AP003437">
    <property type="protein sequence ID" value="BAD87627.1"/>
    <property type="molecule type" value="Genomic_DNA"/>
</dbReference>
<name>Q5JLN2_ORYSJ</name>
<feature type="region of interest" description="Disordered" evidence="1">
    <location>
        <begin position="26"/>
        <end position="73"/>
    </location>
</feature>
<gene>
    <name evidence="2" type="primary">P0678F11.19</name>
</gene>
<dbReference type="AlphaFoldDB" id="Q5JLN2"/>
<dbReference type="Proteomes" id="UP000817658">
    <property type="component" value="Chromosome 1"/>
</dbReference>
<evidence type="ECO:0000256" key="1">
    <source>
        <dbReference type="SAM" id="MobiDB-lite"/>
    </source>
</evidence>